<dbReference type="GO" id="GO:0003735">
    <property type="term" value="F:structural constituent of ribosome"/>
    <property type="evidence" value="ECO:0007669"/>
    <property type="project" value="InterPro"/>
</dbReference>
<protein>
    <recommendedName>
        <fullName evidence="4">Short-chain dehydrogenase</fullName>
    </recommendedName>
</protein>
<dbReference type="InterPro" id="IPR002347">
    <property type="entry name" value="SDR_fam"/>
</dbReference>
<dbReference type="PRINTS" id="PR00081">
    <property type="entry name" value="GDHRDH"/>
</dbReference>
<reference evidence="3" key="1">
    <citation type="submission" date="2018-05" db="EMBL/GenBank/DDBJ databases">
        <authorList>
            <person name="Lanie J.A."/>
            <person name="Ng W.-L."/>
            <person name="Kazmierczak K.M."/>
            <person name="Andrzejewski T.M."/>
            <person name="Davidsen T.M."/>
            <person name="Wayne K.J."/>
            <person name="Tettelin H."/>
            <person name="Glass J.I."/>
            <person name="Rusch D."/>
            <person name="Podicherti R."/>
            <person name="Tsui H.-C.T."/>
            <person name="Winkler M.E."/>
        </authorList>
    </citation>
    <scope>NUCLEOTIDE SEQUENCE</scope>
</reference>
<evidence type="ECO:0000313" key="3">
    <source>
        <dbReference type="EMBL" id="SVC51999.1"/>
    </source>
</evidence>
<dbReference type="EMBL" id="UINC01095701">
    <property type="protein sequence ID" value="SVC51999.1"/>
    <property type="molecule type" value="Genomic_DNA"/>
</dbReference>
<comment type="similarity">
    <text evidence="1">Belongs to the short-chain dehydrogenases/reductases (SDR) family.</text>
</comment>
<dbReference type="Pfam" id="PF13561">
    <property type="entry name" value="adh_short_C2"/>
    <property type="match status" value="1"/>
</dbReference>
<dbReference type="Gene3D" id="3.40.50.720">
    <property type="entry name" value="NAD(P)-binding Rossmann-like Domain"/>
    <property type="match status" value="1"/>
</dbReference>
<dbReference type="GO" id="GO:0005840">
    <property type="term" value="C:ribosome"/>
    <property type="evidence" value="ECO:0007669"/>
    <property type="project" value="InterPro"/>
</dbReference>
<dbReference type="PANTHER" id="PTHR43639">
    <property type="entry name" value="OXIDOREDUCTASE, SHORT-CHAIN DEHYDROGENASE/REDUCTASE FAMILY (AFU_ORTHOLOGUE AFUA_5G02870)"/>
    <property type="match status" value="1"/>
</dbReference>
<dbReference type="PRINTS" id="PR00080">
    <property type="entry name" value="SDRFAMILY"/>
</dbReference>
<dbReference type="FunFam" id="3.40.50.720:FF:000084">
    <property type="entry name" value="Short-chain dehydrogenase reductase"/>
    <property type="match status" value="1"/>
</dbReference>
<keyword evidence="2" id="KW-0560">Oxidoreductase</keyword>
<organism evidence="3">
    <name type="scientific">marine metagenome</name>
    <dbReference type="NCBI Taxonomy" id="408172"/>
    <lineage>
        <taxon>unclassified sequences</taxon>
        <taxon>metagenomes</taxon>
        <taxon>ecological metagenomes</taxon>
    </lineage>
</organism>
<sequence>MRAVVTGAASGIGRAISLRLARDGKNAGEPAKIALVDLEISTALSAVADEVNELGAEALPLAADLATTDQPEQAVASAITAFGGLDALVSNAGVNCPGQLLEYAVADWDRLFAVNTRALWLLAKASHDELKISGGSIVAIASMSGSNSHANLGAYGPSKAAVIMLAQVLGQEFGPDGVRVNTVSPGMVRTGMTEMVYSNNEIANARDGLVPIGRVALPEDMADVVAFLLSSDARYINGHDLVVDGGVTGNYLGRLPGLSEITRG</sequence>
<dbReference type="InterPro" id="IPR020592">
    <property type="entry name" value="Ribosomal_bS16_CS"/>
</dbReference>
<dbReference type="GO" id="GO:0006412">
    <property type="term" value="P:translation"/>
    <property type="evidence" value="ECO:0007669"/>
    <property type="project" value="InterPro"/>
</dbReference>
<accession>A0A382MSY5</accession>
<gene>
    <name evidence="3" type="ORF">METZ01_LOCUS304853</name>
</gene>
<dbReference type="SUPFAM" id="SSF51735">
    <property type="entry name" value="NAD(P)-binding Rossmann-fold domains"/>
    <property type="match status" value="1"/>
</dbReference>
<dbReference type="GO" id="GO:0016491">
    <property type="term" value="F:oxidoreductase activity"/>
    <property type="evidence" value="ECO:0007669"/>
    <property type="project" value="UniProtKB-KW"/>
</dbReference>
<dbReference type="CDD" id="cd05233">
    <property type="entry name" value="SDR_c"/>
    <property type="match status" value="1"/>
</dbReference>
<name>A0A382MSY5_9ZZZZ</name>
<evidence type="ECO:0008006" key="4">
    <source>
        <dbReference type="Google" id="ProtNLM"/>
    </source>
</evidence>
<dbReference type="PANTHER" id="PTHR43639:SF1">
    <property type="entry name" value="SHORT-CHAIN DEHYDROGENASE_REDUCTASE FAMILY PROTEIN"/>
    <property type="match status" value="1"/>
</dbReference>
<dbReference type="AlphaFoldDB" id="A0A382MSY5"/>
<dbReference type="InterPro" id="IPR036291">
    <property type="entry name" value="NAD(P)-bd_dom_sf"/>
</dbReference>
<proteinExistence type="inferred from homology"/>
<evidence type="ECO:0000256" key="2">
    <source>
        <dbReference type="ARBA" id="ARBA00023002"/>
    </source>
</evidence>
<evidence type="ECO:0000256" key="1">
    <source>
        <dbReference type="ARBA" id="ARBA00006484"/>
    </source>
</evidence>
<dbReference type="PROSITE" id="PS00732">
    <property type="entry name" value="RIBOSOMAL_S16"/>
    <property type="match status" value="1"/>
</dbReference>